<reference evidence="1" key="1">
    <citation type="submission" date="2021-02" db="EMBL/GenBank/DDBJ databases">
        <authorList>
            <consortium name="DOE Joint Genome Institute"/>
            <person name="Ahrendt S."/>
            <person name="Looney B.P."/>
            <person name="Miyauchi S."/>
            <person name="Morin E."/>
            <person name="Drula E."/>
            <person name="Courty P.E."/>
            <person name="Chicoki N."/>
            <person name="Fauchery L."/>
            <person name="Kohler A."/>
            <person name="Kuo A."/>
            <person name="Labutti K."/>
            <person name="Pangilinan J."/>
            <person name="Lipzen A."/>
            <person name="Riley R."/>
            <person name="Andreopoulos W."/>
            <person name="He G."/>
            <person name="Johnson J."/>
            <person name="Barry K.W."/>
            <person name="Grigoriev I.V."/>
            <person name="Nagy L."/>
            <person name="Hibbett D."/>
            <person name="Henrissat B."/>
            <person name="Matheny P.B."/>
            <person name="Labbe J."/>
            <person name="Martin F."/>
        </authorList>
    </citation>
    <scope>NUCLEOTIDE SEQUENCE</scope>
    <source>
        <strain evidence="1">FP105234-sp</strain>
    </source>
</reference>
<reference evidence="1" key="2">
    <citation type="journal article" date="2022" name="New Phytol.">
        <title>Evolutionary transition to the ectomycorrhizal habit in the genomes of a hyperdiverse lineage of mushroom-forming fungi.</title>
        <authorList>
            <person name="Looney B."/>
            <person name="Miyauchi S."/>
            <person name="Morin E."/>
            <person name="Drula E."/>
            <person name="Courty P.E."/>
            <person name="Kohler A."/>
            <person name="Kuo A."/>
            <person name="LaButti K."/>
            <person name="Pangilinan J."/>
            <person name="Lipzen A."/>
            <person name="Riley R."/>
            <person name="Andreopoulos W."/>
            <person name="He G."/>
            <person name="Johnson J."/>
            <person name="Nolan M."/>
            <person name="Tritt A."/>
            <person name="Barry K.W."/>
            <person name="Grigoriev I.V."/>
            <person name="Nagy L.G."/>
            <person name="Hibbett D."/>
            <person name="Henrissat B."/>
            <person name="Matheny P.B."/>
            <person name="Labbe J."/>
            <person name="Martin F.M."/>
        </authorList>
    </citation>
    <scope>NUCLEOTIDE SEQUENCE</scope>
    <source>
        <strain evidence="1">FP105234-sp</strain>
    </source>
</reference>
<proteinExistence type="predicted"/>
<accession>A0ACB8RIF4</accession>
<evidence type="ECO:0000313" key="1">
    <source>
        <dbReference type="EMBL" id="KAI0043976.1"/>
    </source>
</evidence>
<gene>
    <name evidence="1" type="ORF">FA95DRAFT_1608933</name>
</gene>
<keyword evidence="2" id="KW-1185">Reference proteome</keyword>
<dbReference type="EMBL" id="MU275998">
    <property type="protein sequence ID" value="KAI0043976.1"/>
    <property type="molecule type" value="Genomic_DNA"/>
</dbReference>
<dbReference type="Proteomes" id="UP000814033">
    <property type="component" value="Unassembled WGS sequence"/>
</dbReference>
<organism evidence="1 2">
    <name type="scientific">Auriscalpium vulgare</name>
    <dbReference type="NCBI Taxonomy" id="40419"/>
    <lineage>
        <taxon>Eukaryota</taxon>
        <taxon>Fungi</taxon>
        <taxon>Dikarya</taxon>
        <taxon>Basidiomycota</taxon>
        <taxon>Agaricomycotina</taxon>
        <taxon>Agaricomycetes</taxon>
        <taxon>Russulales</taxon>
        <taxon>Auriscalpiaceae</taxon>
        <taxon>Auriscalpium</taxon>
    </lineage>
</organism>
<sequence>MRALLLQDGLVTEAQLAAWAQESLIGTCGHQRRVTRFGELFPVDMSKCTLNLAMGRPAHLSSVSIKNPFTWKFRPQFFGKALVAFERSPLPEHSGKRIVVMRVHKLLEGPLPHPHGAAYPQLDSCRPVEGELVATRVQRGPKLWAHDIDKQSSQHTGRWHHALREIWDRDDVSTLIGVDS</sequence>
<comment type="caution">
    <text evidence="1">The sequence shown here is derived from an EMBL/GenBank/DDBJ whole genome shotgun (WGS) entry which is preliminary data.</text>
</comment>
<protein>
    <submittedName>
        <fullName evidence="1">Uncharacterized protein</fullName>
    </submittedName>
</protein>
<name>A0ACB8RIF4_9AGAM</name>
<evidence type="ECO:0000313" key="2">
    <source>
        <dbReference type="Proteomes" id="UP000814033"/>
    </source>
</evidence>